<keyword evidence="2" id="KW-1185">Reference proteome</keyword>
<protein>
    <submittedName>
        <fullName evidence="1">Uncharacterized protein</fullName>
    </submittedName>
</protein>
<gene>
    <name evidence="1" type="ORF">ACJDU8_12775</name>
</gene>
<comment type="caution">
    <text evidence="1">The sequence shown here is derived from an EMBL/GenBank/DDBJ whole genome shotgun (WGS) entry which is preliminary data.</text>
</comment>
<dbReference type="EMBL" id="JBJHZX010000018">
    <property type="protein sequence ID" value="MFL0196422.1"/>
    <property type="molecule type" value="Genomic_DNA"/>
</dbReference>
<name>A0ABW8SK56_9CLOT</name>
<dbReference type="Proteomes" id="UP001623660">
    <property type="component" value="Unassembled WGS sequence"/>
</dbReference>
<accession>A0ABW8SK56</accession>
<proteinExistence type="predicted"/>
<evidence type="ECO:0000313" key="1">
    <source>
        <dbReference type="EMBL" id="MFL0196422.1"/>
    </source>
</evidence>
<sequence>MDISFKEACNIINSNKIERILCIEDSKEEDCGHDVGVKSTALMVTITEDGVLEISFSDKELIFDFSNGMKYRIVLS</sequence>
<dbReference type="RefSeq" id="WP_406792534.1">
    <property type="nucleotide sequence ID" value="NZ_JBJHZX010000018.1"/>
</dbReference>
<evidence type="ECO:0000313" key="2">
    <source>
        <dbReference type="Proteomes" id="UP001623660"/>
    </source>
</evidence>
<reference evidence="1 2" key="1">
    <citation type="submission" date="2024-11" db="EMBL/GenBank/DDBJ databases">
        <authorList>
            <person name="Heng Y.C."/>
            <person name="Lim A.C.H."/>
            <person name="Lee J.K.Y."/>
            <person name="Kittelmann S."/>
        </authorList>
    </citation>
    <scope>NUCLEOTIDE SEQUENCE [LARGE SCALE GENOMIC DNA]</scope>
    <source>
        <strain evidence="1 2">WILCCON 0269</strain>
    </source>
</reference>
<organism evidence="1 2">
    <name type="scientific">Candidatus Clostridium eludens</name>
    <dbReference type="NCBI Taxonomy" id="3381663"/>
    <lineage>
        <taxon>Bacteria</taxon>
        <taxon>Bacillati</taxon>
        <taxon>Bacillota</taxon>
        <taxon>Clostridia</taxon>
        <taxon>Eubacteriales</taxon>
        <taxon>Clostridiaceae</taxon>
        <taxon>Clostridium</taxon>
    </lineage>
</organism>